<dbReference type="PANTHER" id="PTHR42470:SF1">
    <property type="entry name" value="VAST DOMAIN-CONTAINING PROTEIN"/>
    <property type="match status" value="1"/>
</dbReference>
<comment type="caution">
    <text evidence="3">The sequence shown here is derived from an EMBL/GenBank/DDBJ whole genome shotgun (WGS) entry which is preliminary data.</text>
</comment>
<feature type="compositionally biased region" description="Polar residues" evidence="1">
    <location>
        <begin position="13"/>
        <end position="33"/>
    </location>
</feature>
<gene>
    <name evidence="3" type="ORF">SBRCBS47491_001897</name>
</gene>
<evidence type="ECO:0000313" key="3">
    <source>
        <dbReference type="EMBL" id="CAK7213708.1"/>
    </source>
</evidence>
<evidence type="ECO:0000256" key="1">
    <source>
        <dbReference type="SAM" id="MobiDB-lite"/>
    </source>
</evidence>
<feature type="region of interest" description="Disordered" evidence="1">
    <location>
        <begin position="1"/>
        <end position="40"/>
    </location>
</feature>
<dbReference type="PANTHER" id="PTHR42470">
    <property type="entry name" value="VAST DOMAIN-CONTAINING PROTEIN"/>
    <property type="match status" value="1"/>
</dbReference>
<feature type="domain" description="DUF7924" evidence="2">
    <location>
        <begin position="154"/>
        <end position="264"/>
    </location>
</feature>
<keyword evidence="4" id="KW-1185">Reference proteome</keyword>
<dbReference type="InterPro" id="IPR057684">
    <property type="entry name" value="DUF7924"/>
</dbReference>
<protein>
    <recommendedName>
        <fullName evidence="2">DUF7924 domain-containing protein</fullName>
    </recommendedName>
</protein>
<feature type="region of interest" description="Disordered" evidence="1">
    <location>
        <begin position="278"/>
        <end position="304"/>
    </location>
</feature>
<sequence length="304" mass="34152">MDKGRKDAKGFATPSTPSLVSGCTNQSGATAGSQKYGADDPIYRSDILRDNNIILRPQWEPRPDNVRALVAKMNQARSSPEPPAEQIRREALFEKVYQGGSKTQVEDYFKDKVFALTAPTSTEKGDAPLQASTRALMNRQGVPFLQPRRGFFGPAANQCMGGSASCVNIAEKLNRQLREYRYKNQNGNGEVVNANVDSTAFSIAMNGNEARLYVSWKHDELSYYVSDVQCYLLSRPDHYIDFRKVVRNILDWGKNERLEAIRKSLDILIEEDRKRSMEEARAWRDTSPGTSSSSSSRGKKPRRS</sequence>
<dbReference type="Proteomes" id="UP001642406">
    <property type="component" value="Unassembled WGS sequence"/>
</dbReference>
<name>A0ABP0B269_9PEZI</name>
<reference evidence="3 4" key="1">
    <citation type="submission" date="2024-01" db="EMBL/GenBank/DDBJ databases">
        <authorList>
            <person name="Allen C."/>
            <person name="Tagirdzhanova G."/>
        </authorList>
    </citation>
    <scope>NUCLEOTIDE SEQUENCE [LARGE SCALE GENOMIC DNA]</scope>
</reference>
<organism evidence="3 4">
    <name type="scientific">Sporothrix bragantina</name>
    <dbReference type="NCBI Taxonomy" id="671064"/>
    <lineage>
        <taxon>Eukaryota</taxon>
        <taxon>Fungi</taxon>
        <taxon>Dikarya</taxon>
        <taxon>Ascomycota</taxon>
        <taxon>Pezizomycotina</taxon>
        <taxon>Sordariomycetes</taxon>
        <taxon>Sordariomycetidae</taxon>
        <taxon>Ophiostomatales</taxon>
        <taxon>Ophiostomataceae</taxon>
        <taxon>Sporothrix</taxon>
    </lineage>
</organism>
<dbReference type="PROSITE" id="PS51257">
    <property type="entry name" value="PROKAR_LIPOPROTEIN"/>
    <property type="match status" value="1"/>
</dbReference>
<dbReference type="EMBL" id="CAWUHC010000010">
    <property type="protein sequence ID" value="CAK7213708.1"/>
    <property type="molecule type" value="Genomic_DNA"/>
</dbReference>
<accession>A0ABP0B269</accession>
<dbReference type="Pfam" id="PF25545">
    <property type="entry name" value="DUF7924"/>
    <property type="match status" value="1"/>
</dbReference>
<evidence type="ECO:0000259" key="2">
    <source>
        <dbReference type="Pfam" id="PF25545"/>
    </source>
</evidence>
<evidence type="ECO:0000313" key="4">
    <source>
        <dbReference type="Proteomes" id="UP001642406"/>
    </source>
</evidence>
<proteinExistence type="predicted"/>
<feature type="compositionally biased region" description="Low complexity" evidence="1">
    <location>
        <begin position="286"/>
        <end position="296"/>
    </location>
</feature>